<dbReference type="EC" id="1.14.13.9" evidence="2"/>
<protein>
    <submittedName>
        <fullName evidence="2">Kynurenine 3-monooxygenase</fullName>
        <ecNumber evidence="2">1.14.13.9</ecNumber>
    </submittedName>
</protein>
<dbReference type="InterPro" id="IPR050407">
    <property type="entry name" value="Geranylgeranyl_reductase"/>
</dbReference>
<gene>
    <name evidence="2" type="primary">kmo</name>
    <name evidence="2" type="ORF">MBFIL_10220</name>
</gene>
<keyword evidence="2" id="KW-0560">Oxidoreductase</keyword>
<dbReference type="GO" id="GO:0004502">
    <property type="term" value="F:kynurenine 3-monooxygenase activity"/>
    <property type="evidence" value="ECO:0007669"/>
    <property type="project" value="UniProtKB-EC"/>
</dbReference>
<evidence type="ECO:0000259" key="1">
    <source>
        <dbReference type="Pfam" id="PF01494"/>
    </source>
</evidence>
<feature type="domain" description="FAD-binding" evidence="1">
    <location>
        <begin position="4"/>
        <end position="309"/>
    </location>
</feature>
<proteinExistence type="predicted"/>
<evidence type="ECO:0000313" key="2">
    <source>
        <dbReference type="EMBL" id="KZX13500.1"/>
    </source>
</evidence>
<name>A0A162FQ87_9EURY</name>
<dbReference type="NCBIfam" id="TIGR02032">
    <property type="entry name" value="GG-red-SF"/>
    <property type="match status" value="1"/>
</dbReference>
<keyword evidence="2" id="KW-0503">Monooxygenase</keyword>
<dbReference type="Proteomes" id="UP000077066">
    <property type="component" value="Unassembled WGS sequence"/>
</dbReference>
<dbReference type="PANTHER" id="PTHR42685:SF18">
    <property type="entry name" value="DIGERANYLGERANYLGLYCEROPHOSPHOLIPID REDUCTASE"/>
    <property type="match status" value="1"/>
</dbReference>
<dbReference type="OrthoDB" id="46008at2157"/>
<dbReference type="GO" id="GO:0071949">
    <property type="term" value="F:FAD binding"/>
    <property type="evidence" value="ECO:0007669"/>
    <property type="project" value="InterPro"/>
</dbReference>
<evidence type="ECO:0000313" key="3">
    <source>
        <dbReference type="Proteomes" id="UP000077066"/>
    </source>
</evidence>
<sequence>MNYDYDVAIVGAGPIGSTLAYELANDFSVCILEKKSQIGIPLQCAGIVSKKIKDLNEIPNDLILNKVKGALLNSPNVQLTVYKEFSEAYVIDRVKYDQYLVKRAVDNGSKLFTKHKVLDVDFKNGIIYCNNKSIKAKIIVGADGHHSTISKKFNNPFKYFNASQVLVRINNNFSNTNNIVNTNTNNITNTNIRNIGNMEDFVELQLDSKILPGFLWCIPTENNEYRVGLFSNNDFKTQKLFLESFLSNHPKFKDCKIIERYLGDIPIYEEDKLLVKGRCLLIGDAASQLKPTTGGGLILGFETIKMAKKIIKNTLLKNDLSILNSYPIEFKKKYSTELKYQLKVHKTIDGLSNDDLDHIFEKLKNNNAEFLISKYGDMDKQSILVKEILKKGLLLKVIPKSLLFKMLKLWLFNII</sequence>
<dbReference type="InterPro" id="IPR002938">
    <property type="entry name" value="FAD-bd"/>
</dbReference>
<dbReference type="GO" id="GO:0016628">
    <property type="term" value="F:oxidoreductase activity, acting on the CH-CH group of donors, NAD or NADP as acceptor"/>
    <property type="evidence" value="ECO:0007669"/>
    <property type="project" value="InterPro"/>
</dbReference>
<reference evidence="2 3" key="1">
    <citation type="submission" date="2016-04" db="EMBL/GenBank/DDBJ databases">
        <title>Genome sequence of Methanobrevibacter filiformis DSM 11501.</title>
        <authorList>
            <person name="Poehlein A."/>
            <person name="Seedorf H."/>
            <person name="Daniel R."/>
        </authorList>
    </citation>
    <scope>NUCLEOTIDE SEQUENCE [LARGE SCALE GENOMIC DNA]</scope>
    <source>
        <strain evidence="2 3">DSM 11501</strain>
    </source>
</reference>
<dbReference type="SUPFAM" id="SSF51905">
    <property type="entry name" value="FAD/NAD(P)-binding domain"/>
    <property type="match status" value="1"/>
</dbReference>
<comment type="caution">
    <text evidence="2">The sequence shown here is derived from an EMBL/GenBank/DDBJ whole genome shotgun (WGS) entry which is preliminary data.</text>
</comment>
<dbReference type="STRING" id="55758.MBFIL_10220"/>
<dbReference type="EMBL" id="LWMT01000203">
    <property type="protein sequence ID" value="KZX13500.1"/>
    <property type="molecule type" value="Genomic_DNA"/>
</dbReference>
<dbReference type="PATRIC" id="fig|55758.3.peg.1171"/>
<dbReference type="InterPro" id="IPR036188">
    <property type="entry name" value="FAD/NAD-bd_sf"/>
</dbReference>
<dbReference type="Pfam" id="PF01494">
    <property type="entry name" value="FAD_binding_3"/>
    <property type="match status" value="1"/>
</dbReference>
<dbReference type="Gene3D" id="3.50.50.60">
    <property type="entry name" value="FAD/NAD(P)-binding domain"/>
    <property type="match status" value="1"/>
</dbReference>
<keyword evidence="3" id="KW-1185">Reference proteome</keyword>
<dbReference type="InterPro" id="IPR011777">
    <property type="entry name" value="Geranylgeranyl_Rdtase_fam"/>
</dbReference>
<dbReference type="RefSeq" id="WP_066972152.1">
    <property type="nucleotide sequence ID" value="NZ_LWMT01000203.1"/>
</dbReference>
<dbReference type="PRINTS" id="PR00420">
    <property type="entry name" value="RNGMNOXGNASE"/>
</dbReference>
<dbReference type="AlphaFoldDB" id="A0A162FQ87"/>
<dbReference type="PANTHER" id="PTHR42685">
    <property type="entry name" value="GERANYLGERANYL DIPHOSPHATE REDUCTASE"/>
    <property type="match status" value="1"/>
</dbReference>
<accession>A0A162FQ87</accession>
<organism evidence="2 3">
    <name type="scientific">Methanobrevibacter filiformis</name>
    <dbReference type="NCBI Taxonomy" id="55758"/>
    <lineage>
        <taxon>Archaea</taxon>
        <taxon>Methanobacteriati</taxon>
        <taxon>Methanobacteriota</taxon>
        <taxon>Methanomada group</taxon>
        <taxon>Methanobacteria</taxon>
        <taxon>Methanobacteriales</taxon>
        <taxon>Methanobacteriaceae</taxon>
        <taxon>Methanobrevibacter</taxon>
    </lineage>
</organism>